<proteinExistence type="predicted"/>
<dbReference type="AlphaFoldDB" id="A0A5N1IL30"/>
<dbReference type="RefSeq" id="WP_150904898.1">
    <property type="nucleotide sequence ID" value="NZ_VTWT01000009.1"/>
</dbReference>
<keyword evidence="2" id="KW-1185">Reference proteome</keyword>
<organism evidence="1 2">
    <name type="scientific">Adhaeribacter soli</name>
    <dbReference type="NCBI Taxonomy" id="2607655"/>
    <lineage>
        <taxon>Bacteria</taxon>
        <taxon>Pseudomonadati</taxon>
        <taxon>Bacteroidota</taxon>
        <taxon>Cytophagia</taxon>
        <taxon>Cytophagales</taxon>
        <taxon>Hymenobacteraceae</taxon>
        <taxon>Adhaeribacter</taxon>
    </lineage>
</organism>
<comment type="caution">
    <text evidence="1">The sequence shown here is derived from an EMBL/GenBank/DDBJ whole genome shotgun (WGS) entry which is preliminary data.</text>
</comment>
<dbReference type="EMBL" id="VTWT01000009">
    <property type="protein sequence ID" value="KAA9327394.1"/>
    <property type="molecule type" value="Genomic_DNA"/>
</dbReference>
<dbReference type="Gene3D" id="3.40.50.150">
    <property type="entry name" value="Vaccinia Virus protein VP39"/>
    <property type="match status" value="1"/>
</dbReference>
<keyword evidence="1" id="KW-0489">Methyltransferase</keyword>
<name>A0A5N1IL30_9BACT</name>
<dbReference type="Proteomes" id="UP000326570">
    <property type="component" value="Unassembled WGS sequence"/>
</dbReference>
<evidence type="ECO:0000313" key="2">
    <source>
        <dbReference type="Proteomes" id="UP000326570"/>
    </source>
</evidence>
<dbReference type="InterPro" id="IPR029063">
    <property type="entry name" value="SAM-dependent_MTases_sf"/>
</dbReference>
<accession>A0A5N1IL30</accession>
<reference evidence="1 2" key="1">
    <citation type="submission" date="2019-09" db="EMBL/GenBank/DDBJ databases">
        <title>Genome sequence of Adhaeribacter sp. M2.</title>
        <authorList>
            <person name="Srinivasan S."/>
        </authorList>
    </citation>
    <scope>NUCLEOTIDE SEQUENCE [LARGE SCALE GENOMIC DNA]</scope>
    <source>
        <strain evidence="1 2">M2</strain>
    </source>
</reference>
<keyword evidence="1" id="KW-0808">Transferase</keyword>
<protein>
    <submittedName>
        <fullName evidence="1">Class I SAM-dependent methyltransferase</fullName>
    </submittedName>
</protein>
<evidence type="ECO:0000313" key="1">
    <source>
        <dbReference type="EMBL" id="KAA9327394.1"/>
    </source>
</evidence>
<gene>
    <name evidence="1" type="ORF">F0P94_15885</name>
</gene>
<dbReference type="GO" id="GO:0032259">
    <property type="term" value="P:methylation"/>
    <property type="evidence" value="ECO:0007669"/>
    <property type="project" value="UniProtKB-KW"/>
</dbReference>
<sequence length="264" mass="30286">MDHSRSLEYLVNEGLGKYINLNADETAVVNGEVQKVIPPNVDDLARIHQLIRSRKSFTVLEFGVGFSTIVIADALKKNKLDWETLENKPKIRNRFMFQCFSVDSSELWLNTAENRMHEDLKEFVNFHFSKVKIGTHNGQLCHFYESLPDIVADFIYLDGPDPKTVEGSINGLTFNCEERTVMAADLLLMEPTFLPGTFILLDGRTNNARFLKNNFKREYEFCWDKRGDITTFELVEERLGKYNLLGSDFFKEEVALTGTPKIPA</sequence>
<dbReference type="GO" id="GO:0008168">
    <property type="term" value="F:methyltransferase activity"/>
    <property type="evidence" value="ECO:0007669"/>
    <property type="project" value="UniProtKB-KW"/>
</dbReference>